<dbReference type="GeneID" id="89521456"/>
<name>A0A4D7AVS1_9FIRM</name>
<dbReference type="SUPFAM" id="SSF57863">
    <property type="entry name" value="ArfGap/RecO-like zinc finger"/>
    <property type="match status" value="1"/>
</dbReference>
<dbReference type="PANTHER" id="PTHR33991">
    <property type="entry name" value="DNA REPAIR PROTEIN RECO"/>
    <property type="match status" value="1"/>
</dbReference>
<dbReference type="GO" id="GO:0006302">
    <property type="term" value="P:double-strand break repair"/>
    <property type="evidence" value="ECO:0007669"/>
    <property type="project" value="TreeGrafter"/>
</dbReference>
<dbReference type="Gene3D" id="1.20.1440.120">
    <property type="entry name" value="Recombination protein O, C-terminal domain"/>
    <property type="match status" value="1"/>
</dbReference>
<evidence type="ECO:0000256" key="6">
    <source>
        <dbReference type="ARBA" id="ARBA00033409"/>
    </source>
</evidence>
<dbReference type="PANTHER" id="PTHR33991:SF1">
    <property type="entry name" value="DNA REPAIR PROTEIN RECO"/>
    <property type="match status" value="1"/>
</dbReference>
<proteinExistence type="inferred from homology"/>
<dbReference type="HAMAP" id="MF_00201">
    <property type="entry name" value="RecO"/>
    <property type="match status" value="1"/>
</dbReference>
<dbReference type="Pfam" id="PF11967">
    <property type="entry name" value="RecO_N"/>
    <property type="match status" value="1"/>
</dbReference>
<evidence type="ECO:0000256" key="7">
    <source>
        <dbReference type="HAMAP-Rule" id="MF_00201"/>
    </source>
</evidence>
<dbReference type="InterPro" id="IPR022572">
    <property type="entry name" value="DNA_rep/recomb_RecO_N"/>
</dbReference>
<keyword evidence="10" id="KW-1185">Reference proteome</keyword>
<dbReference type="AlphaFoldDB" id="A0A4D7AVS1"/>
<gene>
    <name evidence="7 9" type="primary">recO</name>
    <name evidence="9" type="ORF">EIO64_12720</name>
</gene>
<keyword evidence="3 7" id="KW-0227">DNA damage</keyword>
<dbReference type="KEGG" id="obj:EIO64_12720"/>
<evidence type="ECO:0000256" key="5">
    <source>
        <dbReference type="ARBA" id="ARBA00023204"/>
    </source>
</evidence>
<comment type="similarity">
    <text evidence="1 7">Belongs to the RecO family.</text>
</comment>
<dbReference type="InterPro" id="IPR037278">
    <property type="entry name" value="ARFGAP/RecO"/>
</dbReference>
<evidence type="ECO:0000256" key="2">
    <source>
        <dbReference type="ARBA" id="ARBA00021310"/>
    </source>
</evidence>
<evidence type="ECO:0000256" key="1">
    <source>
        <dbReference type="ARBA" id="ARBA00007452"/>
    </source>
</evidence>
<evidence type="ECO:0000256" key="3">
    <source>
        <dbReference type="ARBA" id="ARBA00022763"/>
    </source>
</evidence>
<dbReference type="GO" id="GO:0006310">
    <property type="term" value="P:DNA recombination"/>
    <property type="evidence" value="ECO:0007669"/>
    <property type="project" value="UniProtKB-UniRule"/>
</dbReference>
<accession>A0A4D7AVS1</accession>
<dbReference type="RefSeq" id="WP_021749022.1">
    <property type="nucleotide sequence ID" value="NZ_CP034413.3"/>
</dbReference>
<comment type="function">
    <text evidence="7">Involved in DNA repair and RecF pathway recombination.</text>
</comment>
<dbReference type="Proteomes" id="UP000298642">
    <property type="component" value="Chromosome"/>
</dbReference>
<dbReference type="Pfam" id="PF02565">
    <property type="entry name" value="RecO_C"/>
    <property type="match status" value="1"/>
</dbReference>
<keyword evidence="5 7" id="KW-0234">DNA repair</keyword>
<dbReference type="InterPro" id="IPR042242">
    <property type="entry name" value="RecO_C"/>
</dbReference>
<sequence length="258" mass="28341">MAERAYIVTKGVVLRETETKEADKILTLLTADRGKISVIARGVRRKSCKYAACAQQMVYSEWTLYQKGEWYYANEGATAELFNGLRTNLEALALGCYFAELTETVTAPEVPAGALLPHLLNGLYALSALQKPPALVKPAFEIKLLCLAGYEPLADSCAYCGRPDPEQPLLDVVQGILRCRSCGAKESALSMPLCPDSLAALRHIVYGDPKRLYSFRLTGPALERLSAAAEAFVAAQLERGFRTLEFYKSLQPPEELSK</sequence>
<dbReference type="SUPFAM" id="SSF50249">
    <property type="entry name" value="Nucleic acid-binding proteins"/>
    <property type="match status" value="1"/>
</dbReference>
<dbReference type="GO" id="GO:0043590">
    <property type="term" value="C:bacterial nucleoid"/>
    <property type="evidence" value="ECO:0007669"/>
    <property type="project" value="TreeGrafter"/>
</dbReference>
<evidence type="ECO:0000259" key="8">
    <source>
        <dbReference type="Pfam" id="PF11967"/>
    </source>
</evidence>
<organism evidence="9 10">
    <name type="scientific">Dysosmobacter welbionis</name>
    <dbReference type="NCBI Taxonomy" id="2093857"/>
    <lineage>
        <taxon>Bacteria</taxon>
        <taxon>Bacillati</taxon>
        <taxon>Bacillota</taxon>
        <taxon>Clostridia</taxon>
        <taxon>Eubacteriales</taxon>
        <taxon>Oscillospiraceae</taxon>
        <taxon>Dysosmobacter</taxon>
    </lineage>
</organism>
<reference evidence="10" key="1">
    <citation type="submission" date="2018-12" db="EMBL/GenBank/DDBJ databases">
        <title>Dusodibacter welbiota gen. nov., sp. nov., isolated from human faeces and emended description of the Oscillibacter genus.</title>
        <authorList>
            <person name="Le Roy T."/>
            <person name="Van der Smissen P."/>
            <person name="Delzenne N."/>
            <person name="Muccioli G."/>
            <person name="Collet J.F."/>
            <person name="Cani P.D."/>
        </authorList>
    </citation>
    <scope>NUCLEOTIDE SEQUENCE [LARGE SCALE GENOMIC DNA]</scope>
    <source>
        <strain evidence="10">J115</strain>
    </source>
</reference>
<dbReference type="InterPro" id="IPR003717">
    <property type="entry name" value="RecO"/>
</dbReference>
<evidence type="ECO:0000313" key="9">
    <source>
        <dbReference type="EMBL" id="QCI59976.1"/>
    </source>
</evidence>
<evidence type="ECO:0000256" key="4">
    <source>
        <dbReference type="ARBA" id="ARBA00023172"/>
    </source>
</evidence>
<keyword evidence="4 7" id="KW-0233">DNA recombination</keyword>
<dbReference type="Gene3D" id="6.20.220.20">
    <property type="entry name" value="Recombination protein O, zinc-binding domain"/>
    <property type="match status" value="1"/>
</dbReference>
<dbReference type="EMBL" id="CP034413">
    <property type="protein sequence ID" value="QCI59976.1"/>
    <property type="molecule type" value="Genomic_DNA"/>
</dbReference>
<evidence type="ECO:0000313" key="10">
    <source>
        <dbReference type="Proteomes" id="UP000298642"/>
    </source>
</evidence>
<dbReference type="Gene3D" id="2.40.50.140">
    <property type="entry name" value="Nucleic acid-binding proteins"/>
    <property type="match status" value="1"/>
</dbReference>
<dbReference type="NCBIfam" id="TIGR00613">
    <property type="entry name" value="reco"/>
    <property type="match status" value="1"/>
</dbReference>
<dbReference type="InterPro" id="IPR012340">
    <property type="entry name" value="NA-bd_OB-fold"/>
</dbReference>
<protein>
    <recommendedName>
        <fullName evidence="2 7">DNA repair protein RecO</fullName>
    </recommendedName>
    <alternativeName>
        <fullName evidence="6 7">Recombination protein O</fullName>
    </alternativeName>
</protein>
<feature type="domain" description="DNA replication/recombination mediator RecO N-terminal" evidence="8">
    <location>
        <begin position="8"/>
        <end position="79"/>
    </location>
</feature>